<comment type="similarity">
    <text evidence="1">Belongs to the CWF19 family.</text>
</comment>
<feature type="compositionally biased region" description="Low complexity" evidence="2">
    <location>
        <begin position="60"/>
        <end position="70"/>
    </location>
</feature>
<feature type="compositionally biased region" description="Basic and acidic residues" evidence="2">
    <location>
        <begin position="8"/>
        <end position="48"/>
    </location>
</feature>
<dbReference type="GO" id="GO:0071014">
    <property type="term" value="C:post-mRNA release spliceosomal complex"/>
    <property type="evidence" value="ECO:0007669"/>
    <property type="project" value="TreeGrafter"/>
</dbReference>
<keyword evidence="5" id="KW-1185">Reference proteome</keyword>
<dbReference type="InterPro" id="IPR040194">
    <property type="entry name" value="Cwf19-like"/>
</dbReference>
<name>A0A6J1L810_DROHY</name>
<feature type="domain" description="Cwf19-like C-terminal" evidence="4">
    <location>
        <begin position="490"/>
        <end position="612"/>
    </location>
</feature>
<evidence type="ECO:0000259" key="3">
    <source>
        <dbReference type="Pfam" id="PF04676"/>
    </source>
</evidence>
<feature type="compositionally biased region" description="Polar residues" evidence="2">
    <location>
        <begin position="245"/>
        <end position="272"/>
    </location>
</feature>
<accession>A0A6J1L810</accession>
<dbReference type="KEGG" id="dhe:111593489"/>
<dbReference type="InterPro" id="IPR006768">
    <property type="entry name" value="Cwf19-like_C_dom-1"/>
</dbReference>
<dbReference type="OMA" id="PWHVGLQ"/>
<reference evidence="6" key="1">
    <citation type="submission" date="2025-08" db="UniProtKB">
        <authorList>
            <consortium name="RefSeq"/>
        </authorList>
    </citation>
    <scope>IDENTIFICATION</scope>
    <source>
        <strain evidence="6">15085-1641.00</strain>
        <tissue evidence="6">Whole body</tissue>
    </source>
</reference>
<dbReference type="GO" id="GO:0000398">
    <property type="term" value="P:mRNA splicing, via spliceosome"/>
    <property type="evidence" value="ECO:0007669"/>
    <property type="project" value="TreeGrafter"/>
</dbReference>
<feature type="compositionally biased region" description="Low complexity" evidence="2">
    <location>
        <begin position="280"/>
        <end position="300"/>
    </location>
</feature>
<feature type="compositionally biased region" description="Basic residues" evidence="2">
    <location>
        <begin position="71"/>
        <end position="105"/>
    </location>
</feature>
<gene>
    <name evidence="6" type="primary">LOC111593489</name>
</gene>
<organism evidence="5 6">
    <name type="scientific">Drosophila hydei</name>
    <name type="common">Fruit fly</name>
    <dbReference type="NCBI Taxonomy" id="7224"/>
    <lineage>
        <taxon>Eukaryota</taxon>
        <taxon>Metazoa</taxon>
        <taxon>Ecdysozoa</taxon>
        <taxon>Arthropoda</taxon>
        <taxon>Hexapoda</taxon>
        <taxon>Insecta</taxon>
        <taxon>Pterygota</taxon>
        <taxon>Neoptera</taxon>
        <taxon>Endopterygota</taxon>
        <taxon>Diptera</taxon>
        <taxon>Brachycera</taxon>
        <taxon>Muscomorpha</taxon>
        <taxon>Ephydroidea</taxon>
        <taxon>Drosophilidae</taxon>
        <taxon>Drosophila</taxon>
    </lineage>
</organism>
<dbReference type="Pfam" id="PF04676">
    <property type="entry name" value="CwfJ_C_2"/>
    <property type="match status" value="1"/>
</dbReference>
<evidence type="ECO:0000256" key="1">
    <source>
        <dbReference type="ARBA" id="ARBA00006795"/>
    </source>
</evidence>
<feature type="domain" description="Cwf19-like protein C-terminal" evidence="3">
    <location>
        <begin position="621"/>
        <end position="713"/>
    </location>
</feature>
<feature type="region of interest" description="Disordered" evidence="2">
    <location>
        <begin position="1"/>
        <end position="166"/>
    </location>
</feature>
<evidence type="ECO:0000313" key="5">
    <source>
        <dbReference type="Proteomes" id="UP000504633"/>
    </source>
</evidence>
<feature type="region of interest" description="Disordered" evidence="2">
    <location>
        <begin position="355"/>
        <end position="374"/>
    </location>
</feature>
<dbReference type="RefSeq" id="XP_023162022.2">
    <property type="nucleotide sequence ID" value="XM_023306254.2"/>
</dbReference>
<dbReference type="Proteomes" id="UP000504633">
    <property type="component" value="Unplaced"/>
</dbReference>
<dbReference type="InterPro" id="IPR006767">
    <property type="entry name" value="Cwf19-like_C_dom-2"/>
</dbReference>
<proteinExistence type="inferred from homology"/>
<dbReference type="OrthoDB" id="2113965at2759"/>
<evidence type="ECO:0000256" key="2">
    <source>
        <dbReference type="SAM" id="MobiDB-lite"/>
    </source>
</evidence>
<protein>
    <submittedName>
        <fullName evidence="6">CWF19-like protein 2 homolog</fullName>
    </submittedName>
</protein>
<sequence length="715" mass="81217">MSFIQFESAREKDKARQELREARDELLQQAKSRAEERNKQERQKELRGENNWILPTVATKLNKLSKAPSSKSKKSSKKKSKKKVKAKAKKLKKSTKGKQKRKRKHDTSSSSSDSDSDSSSDSSSGSDSSSSSDSDRKKKTKRNRRRSDDEWVESAPVPVEAKPLVQRDSWMTDSAALTLKTFSKERKEPMKPNAMLQQIDAYDPAKNIHELNPYWKSNGTGLPGFQKPKADDEDDEERPVRRTMPSGSSSRNWQKSVTSAVSGRESAATTVTGSKRRSSSPKVSGSSSRRRSPSSASSSSSEEESEGAPKPLTDEQINELAAKAIKAELKGKPELAAEFNKQLDMARKLRAEHLASGKPLAKSKSNSKSEQKREHVLLTRTDASGNVRPLLQSKTAVGHKTDGKRQKKVETHSDGQRVRYFADDDRYDIKQMFEREKHATAAESNLQYADILSKHKNPNDDLEDIFEDRIRKNITEGDVEQRELKQAISEQQKLSATLDNCDRCFDSVKLEKQLLLAMGSKIYLSLPWHVGLQRDHCIITTMQHVSACTLLDEDAWEELSNFRKALTRMFAAQRKDVIFYEIANKLHRRPHLAVHCIPIPQSQGEMAPFYFKKAIEESEHEWCINKQLISLQKKSLRAAIPKGLPYFWVHFGMDGGFAHVIEDQDRFPANYAQEILGGMLELNPNSWRKPRKEQNSITKAKSFAELWRKYDCTEH</sequence>
<evidence type="ECO:0000313" key="6">
    <source>
        <dbReference type="RefSeq" id="XP_023162022.2"/>
    </source>
</evidence>
<feature type="region of interest" description="Disordered" evidence="2">
    <location>
        <begin position="212"/>
        <end position="319"/>
    </location>
</feature>
<evidence type="ECO:0000259" key="4">
    <source>
        <dbReference type="Pfam" id="PF04677"/>
    </source>
</evidence>
<dbReference type="PANTHER" id="PTHR12072:SF5">
    <property type="entry name" value="CWF19-LIKE PROTEIN 2"/>
    <property type="match status" value="1"/>
</dbReference>
<dbReference type="GeneID" id="111593489"/>
<dbReference type="AlphaFoldDB" id="A0A6J1L810"/>
<dbReference type="PANTHER" id="PTHR12072">
    <property type="entry name" value="CWF19, CELL CYCLE CONTROL PROTEIN"/>
    <property type="match status" value="1"/>
</dbReference>
<dbReference type="Pfam" id="PF04677">
    <property type="entry name" value="CwfJ_C_1"/>
    <property type="match status" value="1"/>
</dbReference>
<feature type="compositionally biased region" description="Low complexity" evidence="2">
    <location>
        <begin position="108"/>
        <end position="132"/>
    </location>
</feature>